<evidence type="ECO:0000256" key="5">
    <source>
        <dbReference type="ARBA" id="ARBA00023136"/>
    </source>
</evidence>
<dbReference type="PIRSF" id="PIRSF004525">
    <property type="entry name" value="Pilin_peptidase-dep_B_prd"/>
    <property type="match status" value="1"/>
</dbReference>
<dbReference type="EMBL" id="CP040428">
    <property type="protein sequence ID" value="QCT18222.1"/>
    <property type="molecule type" value="Genomic_DNA"/>
</dbReference>
<dbReference type="PROSITE" id="PS00409">
    <property type="entry name" value="PROKAR_NTER_METHYL"/>
    <property type="match status" value="1"/>
</dbReference>
<dbReference type="RefSeq" id="WP_138093223.1">
    <property type="nucleotide sequence ID" value="NZ_CP040428.1"/>
</dbReference>
<dbReference type="PANTHER" id="PTHR39583:SF3">
    <property type="entry name" value="PREPILIN PEPTIDASE-DEPENDENT PROTEIN B"/>
    <property type="match status" value="1"/>
</dbReference>
<gene>
    <name evidence="6" type="ORF">FEM41_00465</name>
</gene>
<evidence type="ECO:0000313" key="7">
    <source>
        <dbReference type="Proteomes" id="UP000302163"/>
    </source>
</evidence>
<evidence type="ECO:0000313" key="6">
    <source>
        <dbReference type="EMBL" id="QCT18222.1"/>
    </source>
</evidence>
<keyword evidence="5" id="KW-0472">Membrane</keyword>
<dbReference type="InterPro" id="IPR051621">
    <property type="entry name" value="T2SS_protein_J"/>
</dbReference>
<proteinExistence type="predicted"/>
<accession>A0A4P8YIQ3</accession>
<evidence type="ECO:0000256" key="2">
    <source>
        <dbReference type="ARBA" id="ARBA00022481"/>
    </source>
</evidence>
<dbReference type="KEGG" id="izh:FEM41_00465"/>
<evidence type="ECO:0000256" key="3">
    <source>
        <dbReference type="ARBA" id="ARBA00022692"/>
    </source>
</evidence>
<keyword evidence="3" id="KW-0812">Transmembrane</keyword>
<dbReference type="GO" id="GO:0015628">
    <property type="term" value="P:protein secretion by the type II secretion system"/>
    <property type="evidence" value="ECO:0007669"/>
    <property type="project" value="TreeGrafter"/>
</dbReference>
<reference evidence="6 7" key="1">
    <citation type="submission" date="2019-05" db="EMBL/GenBank/DDBJ databases">
        <title>Complete genome sequence of Izhakiella calystegiae KSNA2, an endophyte isolated from beach morning glory (Calystegia soldanella).</title>
        <authorList>
            <person name="Jiang L."/>
            <person name="Jeong J.C."/>
            <person name="Kim C.Y."/>
            <person name="Kim D.H."/>
            <person name="Kim S.W."/>
            <person name="Lee j."/>
        </authorList>
    </citation>
    <scope>NUCLEOTIDE SEQUENCE [LARGE SCALE GENOMIC DNA]</scope>
    <source>
        <strain evidence="6 7">KSNA2</strain>
    </source>
</reference>
<keyword evidence="7" id="KW-1185">Reference proteome</keyword>
<organism evidence="6 7">
    <name type="scientific">Jejubacter calystegiae</name>
    <dbReference type="NCBI Taxonomy" id="2579935"/>
    <lineage>
        <taxon>Bacteria</taxon>
        <taxon>Pseudomonadati</taxon>
        <taxon>Pseudomonadota</taxon>
        <taxon>Gammaproteobacteria</taxon>
        <taxon>Enterobacterales</taxon>
        <taxon>Enterobacteriaceae</taxon>
        <taxon>Jejubacter</taxon>
    </lineage>
</organism>
<evidence type="ECO:0000256" key="1">
    <source>
        <dbReference type="ARBA" id="ARBA00004167"/>
    </source>
</evidence>
<evidence type="ECO:0000256" key="4">
    <source>
        <dbReference type="ARBA" id="ARBA00022989"/>
    </source>
</evidence>
<sequence length="173" mass="19143">MSVMPRGFTLPELLIAMALASLIGLGVARVLPGLYLATLNEVQRQWQQEDLWRLAFTLGKAIQRAGYCQRQCSGPGLWLAEQGRCLRVQWQGSDVQGFRLRNDSLETLSGAADCAGSHWEKMTEPGRLKIVDFQVRRVVRSELAPLWVVEITGQAAGPGEPFVARYAVSGFNL</sequence>
<dbReference type="InterPro" id="IPR016419">
    <property type="entry name" value="Prepilin_Pept-dep_B_prd"/>
</dbReference>
<dbReference type="OrthoDB" id="7059546at2"/>
<keyword evidence="4" id="KW-1133">Transmembrane helix</keyword>
<keyword evidence="2" id="KW-0488">Methylation</keyword>
<dbReference type="NCBIfam" id="NF007848">
    <property type="entry name" value="PRK10557.1"/>
    <property type="match status" value="1"/>
</dbReference>
<dbReference type="NCBIfam" id="TIGR02532">
    <property type="entry name" value="IV_pilin_GFxxxE"/>
    <property type="match status" value="1"/>
</dbReference>
<dbReference type="AlphaFoldDB" id="A0A4P8YIQ3"/>
<protein>
    <submittedName>
        <fullName evidence="6">Prepilin peptidase-dependent protein</fullName>
    </submittedName>
</protein>
<dbReference type="InterPro" id="IPR012902">
    <property type="entry name" value="N_methyl_site"/>
</dbReference>
<comment type="subcellular location">
    <subcellularLocation>
        <location evidence="1">Membrane</location>
        <topology evidence="1">Single-pass membrane protein</topology>
    </subcellularLocation>
</comment>
<name>A0A4P8YIQ3_9ENTR</name>
<dbReference type="Proteomes" id="UP000302163">
    <property type="component" value="Chromosome"/>
</dbReference>
<dbReference type="GO" id="GO:0016020">
    <property type="term" value="C:membrane"/>
    <property type="evidence" value="ECO:0007669"/>
    <property type="project" value="UniProtKB-SubCell"/>
</dbReference>
<dbReference type="PANTHER" id="PTHR39583">
    <property type="entry name" value="TYPE II SECRETION SYSTEM PROTEIN J-RELATED"/>
    <property type="match status" value="1"/>
</dbReference>
<dbReference type="Pfam" id="PF07963">
    <property type="entry name" value="N_methyl"/>
    <property type="match status" value="1"/>
</dbReference>